<feature type="compositionally biased region" description="Gly residues" evidence="1">
    <location>
        <begin position="83"/>
        <end position="93"/>
    </location>
</feature>
<sequence>MERWKKDVKRAKLLVETARSSIGLTEGLSAAKIEIQALLEQYDLVRKTARRNSGRGGTSTRANPLNERDAYRAGRGNSDVGGIPCGSGGSKRL</sequence>
<organism evidence="2 3">
    <name type="scientific">Paenibacillus dokdonensis</name>
    <dbReference type="NCBI Taxonomy" id="2567944"/>
    <lineage>
        <taxon>Bacteria</taxon>
        <taxon>Bacillati</taxon>
        <taxon>Bacillota</taxon>
        <taxon>Bacilli</taxon>
        <taxon>Bacillales</taxon>
        <taxon>Paenibacillaceae</taxon>
        <taxon>Paenibacillus</taxon>
    </lineage>
</organism>
<evidence type="ECO:0008006" key="4">
    <source>
        <dbReference type="Google" id="ProtNLM"/>
    </source>
</evidence>
<evidence type="ECO:0000256" key="1">
    <source>
        <dbReference type="SAM" id="MobiDB-lite"/>
    </source>
</evidence>
<dbReference type="EMBL" id="JARLKZ010000008">
    <property type="protein sequence ID" value="MEC0241023.1"/>
    <property type="molecule type" value="Genomic_DNA"/>
</dbReference>
<comment type="caution">
    <text evidence="2">The sequence shown here is derived from an EMBL/GenBank/DDBJ whole genome shotgun (WGS) entry which is preliminary data.</text>
</comment>
<dbReference type="Proteomes" id="UP001344632">
    <property type="component" value="Unassembled WGS sequence"/>
</dbReference>
<reference evidence="2 3" key="1">
    <citation type="submission" date="2023-03" db="EMBL/GenBank/DDBJ databases">
        <title>Bacillus Genome Sequencing.</title>
        <authorList>
            <person name="Dunlap C."/>
        </authorList>
    </citation>
    <scope>NUCLEOTIDE SEQUENCE [LARGE SCALE GENOMIC DNA]</scope>
    <source>
        <strain evidence="2 3">BD-525</strain>
    </source>
</reference>
<proteinExistence type="predicted"/>
<evidence type="ECO:0000313" key="3">
    <source>
        <dbReference type="Proteomes" id="UP001344632"/>
    </source>
</evidence>
<accession>A0ABU6GMR9</accession>
<evidence type="ECO:0000313" key="2">
    <source>
        <dbReference type="EMBL" id="MEC0241023.1"/>
    </source>
</evidence>
<protein>
    <recommendedName>
        <fullName evidence="4">Transposase</fullName>
    </recommendedName>
</protein>
<dbReference type="RefSeq" id="WP_326088752.1">
    <property type="nucleotide sequence ID" value="NZ_JARLKZ010000008.1"/>
</dbReference>
<keyword evidence="3" id="KW-1185">Reference proteome</keyword>
<name>A0ABU6GMR9_9BACL</name>
<feature type="region of interest" description="Disordered" evidence="1">
    <location>
        <begin position="48"/>
        <end position="93"/>
    </location>
</feature>
<gene>
    <name evidence="2" type="ORF">P4H66_14310</name>
</gene>